<dbReference type="InterPro" id="IPR011990">
    <property type="entry name" value="TPR-like_helical_dom_sf"/>
</dbReference>
<gene>
    <name evidence="1" type="ORF">ACEZDB_30165</name>
</gene>
<dbReference type="Proteomes" id="UP001592530">
    <property type="component" value="Unassembled WGS sequence"/>
</dbReference>
<dbReference type="EMBL" id="JBHEZY010000015">
    <property type="protein sequence ID" value="MFC1434915.1"/>
    <property type="molecule type" value="Genomic_DNA"/>
</dbReference>
<name>A0ABV6X9F4_9ACTN</name>
<accession>A0ABV6X9F4</accession>
<sequence>MTPLTSLPAYLLNDAAFVAACQQRRIGDVFLLLKNRAGVYPARIGRLTGLTTSRVTEYMSGGRVVTNMDIIERIADGLRIPGHLLGLARRAWESDSHALPHTSIAAGIETWDILDTLTRSTVSPEVLLHLEAAVLQNAMLYPSTPPQQLIPHMSRQLARIHEYLGHPQSVTARHRCVQLLAVLSGLLGLAFHDTGDAAQSSALIHLGQVAAAEAEDDGLTAWVLTMQSISLCSTHHASAAAEALARAEQLAIGAPPRRQAWITANLARVHAAQGNRPQALAALDRSEQNLALGGDAGGIDFFNPPRLKGISGTTHFLLQEYDSAVHLLDSALTDRARDDVKGRALLTFDLAECRIGQGEVEEACRLGHAALDMVTGSIVAPTVIRAQALQRSLQPWHAAPGVQELAGRVRESQAQISD</sequence>
<evidence type="ECO:0000313" key="2">
    <source>
        <dbReference type="Proteomes" id="UP001592530"/>
    </source>
</evidence>
<protein>
    <submittedName>
        <fullName evidence="1">Uncharacterized protein</fullName>
    </submittedName>
</protein>
<dbReference type="Gene3D" id="1.25.40.10">
    <property type="entry name" value="Tetratricopeptide repeat domain"/>
    <property type="match status" value="1"/>
</dbReference>
<organism evidence="1 2">
    <name type="scientific">Streptacidiphilus alkalitolerans</name>
    <dbReference type="NCBI Taxonomy" id="3342712"/>
    <lineage>
        <taxon>Bacteria</taxon>
        <taxon>Bacillati</taxon>
        <taxon>Actinomycetota</taxon>
        <taxon>Actinomycetes</taxon>
        <taxon>Kitasatosporales</taxon>
        <taxon>Streptomycetaceae</taxon>
        <taxon>Streptacidiphilus</taxon>
    </lineage>
</organism>
<proteinExistence type="predicted"/>
<evidence type="ECO:0000313" key="1">
    <source>
        <dbReference type="EMBL" id="MFC1434915.1"/>
    </source>
</evidence>
<comment type="caution">
    <text evidence="1">The sequence shown here is derived from an EMBL/GenBank/DDBJ whole genome shotgun (WGS) entry which is preliminary data.</text>
</comment>
<dbReference type="RefSeq" id="WP_380557533.1">
    <property type="nucleotide sequence ID" value="NZ_JBHEZY010000015.1"/>
</dbReference>
<reference evidence="1 2" key="1">
    <citation type="submission" date="2024-09" db="EMBL/GenBank/DDBJ databases">
        <authorList>
            <person name="Lee S.D."/>
        </authorList>
    </citation>
    <scope>NUCLEOTIDE SEQUENCE [LARGE SCALE GENOMIC DNA]</scope>
    <source>
        <strain evidence="1 2">N1-3</strain>
    </source>
</reference>